<keyword evidence="3" id="KW-1185">Reference proteome</keyword>
<evidence type="ECO:0000313" key="3">
    <source>
        <dbReference type="Proteomes" id="UP000240429"/>
    </source>
</evidence>
<reference evidence="2 3" key="1">
    <citation type="submission" date="2018-03" db="EMBL/GenBank/DDBJ databases">
        <title>Streptomyces dioscori sp. nov., a novel endophytic actinobacterium isolated from bulbil of Dioscorea bulbifera L.</title>
        <authorList>
            <person name="Zhikuan W."/>
        </authorList>
    </citation>
    <scope>NUCLEOTIDE SEQUENCE [LARGE SCALE GENOMIC DNA]</scope>
    <source>
        <strain evidence="2 3">A217</strain>
    </source>
</reference>
<accession>A0A2P8Q760</accession>
<dbReference type="EMBL" id="PYBJ01000009">
    <property type="protein sequence ID" value="PSM42080.1"/>
    <property type="molecule type" value="Genomic_DNA"/>
</dbReference>
<comment type="caution">
    <text evidence="2">The sequence shown here is derived from an EMBL/GenBank/DDBJ whole genome shotgun (WGS) entry which is preliminary data.</text>
</comment>
<protein>
    <recommendedName>
        <fullName evidence="4">Small hydrophilic protein</fullName>
    </recommendedName>
</protein>
<evidence type="ECO:0000313" key="2">
    <source>
        <dbReference type="EMBL" id="PSM42080.1"/>
    </source>
</evidence>
<name>A0A2P8Q760_9ACTN</name>
<organism evidence="2 3">
    <name type="scientific">Streptomyces dioscori</name>
    <dbReference type="NCBI Taxonomy" id="2109333"/>
    <lineage>
        <taxon>Bacteria</taxon>
        <taxon>Bacillati</taxon>
        <taxon>Actinomycetota</taxon>
        <taxon>Actinomycetes</taxon>
        <taxon>Kitasatosporales</taxon>
        <taxon>Streptomycetaceae</taxon>
        <taxon>Streptomyces</taxon>
        <taxon>Streptomyces aurantiacus group</taxon>
    </lineage>
</organism>
<dbReference type="OrthoDB" id="4311729at2"/>
<feature type="region of interest" description="Disordered" evidence="1">
    <location>
        <begin position="1"/>
        <end position="59"/>
    </location>
</feature>
<evidence type="ECO:0008006" key="4">
    <source>
        <dbReference type="Google" id="ProtNLM"/>
    </source>
</evidence>
<gene>
    <name evidence="2" type="ORF">C6Y14_16775</name>
</gene>
<proteinExistence type="predicted"/>
<sequence>MAKNKNRKQGGEQDRSSQPERAQEQSERSSAPERQSPVSQIQGSPADVARKHQKRFGHN</sequence>
<evidence type="ECO:0000256" key="1">
    <source>
        <dbReference type="SAM" id="MobiDB-lite"/>
    </source>
</evidence>
<dbReference type="RefSeq" id="WP_107017506.1">
    <property type="nucleotide sequence ID" value="NZ_KZ679043.1"/>
</dbReference>
<dbReference type="Proteomes" id="UP000240429">
    <property type="component" value="Unassembled WGS sequence"/>
</dbReference>
<feature type="compositionally biased region" description="Basic and acidic residues" evidence="1">
    <location>
        <begin position="9"/>
        <end position="31"/>
    </location>
</feature>
<dbReference type="AlphaFoldDB" id="A0A2P8Q760"/>
<feature type="compositionally biased region" description="Polar residues" evidence="1">
    <location>
        <begin position="32"/>
        <end position="43"/>
    </location>
</feature>